<dbReference type="OrthoDB" id="9156004at2"/>
<reference evidence="1 2" key="1">
    <citation type="submission" date="2016-04" db="EMBL/GenBank/DDBJ databases">
        <title>Complete genome sequence of natural rubber-degrading, novel Gram-negative bacterium, Rhizobacter gummiphilus strain NS21.</title>
        <authorList>
            <person name="Tabata M."/>
            <person name="Kasai D."/>
            <person name="Fukuda M."/>
        </authorList>
    </citation>
    <scope>NUCLEOTIDE SEQUENCE [LARGE SCALE GENOMIC DNA]</scope>
    <source>
        <strain evidence="1 2">NS21</strain>
    </source>
</reference>
<dbReference type="AlphaFoldDB" id="A0A1W6L8V1"/>
<dbReference type="Proteomes" id="UP000193427">
    <property type="component" value="Chromosome"/>
</dbReference>
<evidence type="ECO:0000313" key="1">
    <source>
        <dbReference type="EMBL" id="ARN20652.1"/>
    </source>
</evidence>
<sequence length="104" mass="11606">MSTYENATVVRERIIVHGHPGELHIRLLHGENGDAGRKCIHRIQMGPGGRLQSDIVYLYDTTVPAEKVELDFEVLARGGLVSVGQLHHTEFMLNRGVRHARSQG</sequence>
<keyword evidence="2" id="KW-1185">Reference proteome</keyword>
<dbReference type="EMBL" id="CP015118">
    <property type="protein sequence ID" value="ARN20652.1"/>
    <property type="molecule type" value="Genomic_DNA"/>
</dbReference>
<protein>
    <submittedName>
        <fullName evidence="1">Uncharacterized protein</fullName>
    </submittedName>
</protein>
<name>A0A1W6L8V1_9BURK</name>
<dbReference type="STRING" id="946333.A4W93_12520"/>
<dbReference type="KEGG" id="rgu:A4W93_12520"/>
<organism evidence="1 2">
    <name type="scientific">Piscinibacter gummiphilus</name>
    <dbReference type="NCBI Taxonomy" id="946333"/>
    <lineage>
        <taxon>Bacteria</taxon>
        <taxon>Pseudomonadati</taxon>
        <taxon>Pseudomonadota</taxon>
        <taxon>Betaproteobacteria</taxon>
        <taxon>Burkholderiales</taxon>
        <taxon>Sphaerotilaceae</taxon>
        <taxon>Piscinibacter</taxon>
    </lineage>
</organism>
<evidence type="ECO:0000313" key="2">
    <source>
        <dbReference type="Proteomes" id="UP000193427"/>
    </source>
</evidence>
<accession>A0A1W6L8V1</accession>
<dbReference type="RefSeq" id="WP_085750929.1">
    <property type="nucleotide sequence ID" value="NZ_BSPR01000007.1"/>
</dbReference>
<proteinExistence type="predicted"/>
<gene>
    <name evidence="1" type="ORF">A4W93_12520</name>
</gene>